<dbReference type="UniPathway" id="UPA00031">
    <property type="reaction ID" value="UER00013"/>
</dbReference>
<dbReference type="Pfam" id="PF02811">
    <property type="entry name" value="PHP"/>
    <property type="match status" value="1"/>
</dbReference>
<evidence type="ECO:0000256" key="2">
    <source>
        <dbReference type="ARBA" id="ARBA00009152"/>
    </source>
</evidence>
<dbReference type="PANTHER" id="PTHR21039">
    <property type="entry name" value="HISTIDINOL PHOSPHATASE-RELATED"/>
    <property type="match status" value="1"/>
</dbReference>
<dbReference type="GO" id="GO:0005737">
    <property type="term" value="C:cytoplasm"/>
    <property type="evidence" value="ECO:0007669"/>
    <property type="project" value="TreeGrafter"/>
</dbReference>
<keyword evidence="6 8" id="KW-0368">Histidine biosynthesis</keyword>
<comment type="pathway">
    <text evidence="1 8">Amino-acid biosynthesis; L-histidine biosynthesis; L-histidine from 5-phospho-alpha-D-ribose 1-diphosphate: step 8/9.</text>
</comment>
<sequence>MMDGHIHSPYCPHGTSDSLRNYIEQAIDLGYHSMTFTEHAPLPESFSDPVPEKDSGMSLHMVEKYLQDVQQLKEEYESEIQINKGFEVDFIEGYEREIEGFLDTYGPSLDDSILSVHFLKGQKHWYCIDYSPDMYTEAANDLGGISQLYTAYYKTLVQSVKAELGKYKPTRIGHMTLVKKFQHLYPAPEGWETDAAALLKIVKNYGYALDYNGAGIHKEHCKETYPPLYLARQASSMGIPLVYGSDAHHALGLGQGVHAIDKKLLTL</sequence>
<evidence type="ECO:0000256" key="1">
    <source>
        <dbReference type="ARBA" id="ARBA00004970"/>
    </source>
</evidence>
<evidence type="ECO:0000256" key="6">
    <source>
        <dbReference type="ARBA" id="ARBA00023102"/>
    </source>
</evidence>
<protein>
    <recommendedName>
        <fullName evidence="3 8">Histidinol-phosphatase</fullName>
        <shortName evidence="8">HolPase</shortName>
        <ecNumber evidence="3 8">3.1.3.15</ecNumber>
    </recommendedName>
</protein>
<evidence type="ECO:0000256" key="7">
    <source>
        <dbReference type="ARBA" id="ARBA00049158"/>
    </source>
</evidence>
<accession>A0A024P7F2</accession>
<dbReference type="GO" id="GO:0004401">
    <property type="term" value="F:histidinol-phosphatase activity"/>
    <property type="evidence" value="ECO:0007669"/>
    <property type="project" value="UniProtKB-UniRule"/>
</dbReference>
<organism evidence="10 11">
    <name type="scientific">Halobacillus karajensis</name>
    <dbReference type="NCBI Taxonomy" id="195088"/>
    <lineage>
        <taxon>Bacteria</taxon>
        <taxon>Bacillati</taxon>
        <taxon>Bacillota</taxon>
        <taxon>Bacilli</taxon>
        <taxon>Bacillales</taxon>
        <taxon>Bacillaceae</taxon>
        <taxon>Halobacillus</taxon>
    </lineage>
</organism>
<dbReference type="NCBIfam" id="NF005996">
    <property type="entry name" value="PRK08123.1"/>
    <property type="match status" value="1"/>
</dbReference>
<feature type="domain" description="PHP" evidence="9">
    <location>
        <begin position="3"/>
        <end position="212"/>
    </location>
</feature>
<evidence type="ECO:0000313" key="10">
    <source>
        <dbReference type="EMBL" id="CDQ24668.1"/>
    </source>
</evidence>
<dbReference type="SUPFAM" id="SSF89550">
    <property type="entry name" value="PHP domain-like"/>
    <property type="match status" value="1"/>
</dbReference>
<dbReference type="InterPro" id="IPR010140">
    <property type="entry name" value="Histidinol_P_phosphatase_HisJ"/>
</dbReference>
<evidence type="ECO:0000256" key="5">
    <source>
        <dbReference type="ARBA" id="ARBA00022801"/>
    </source>
</evidence>
<keyword evidence="11" id="KW-1185">Reference proteome</keyword>
<comment type="catalytic activity">
    <reaction evidence="7 8">
        <text>L-histidinol phosphate + H2O = L-histidinol + phosphate</text>
        <dbReference type="Rhea" id="RHEA:14465"/>
        <dbReference type="ChEBI" id="CHEBI:15377"/>
        <dbReference type="ChEBI" id="CHEBI:43474"/>
        <dbReference type="ChEBI" id="CHEBI:57699"/>
        <dbReference type="ChEBI" id="CHEBI:57980"/>
        <dbReference type="EC" id="3.1.3.15"/>
    </reaction>
</comment>
<reference evidence="11" key="1">
    <citation type="submission" date="2014-03" db="EMBL/GenBank/DDBJ databases">
        <authorList>
            <person name="Urmite Genomes U."/>
        </authorList>
    </citation>
    <scope>NUCLEOTIDE SEQUENCE [LARGE SCALE GENOMIC DNA]</scope>
    <source>
        <strain evidence="11">HD-03</strain>
    </source>
</reference>
<keyword evidence="4 8" id="KW-0028">Amino-acid biosynthesis</keyword>
<dbReference type="InterPro" id="IPR016195">
    <property type="entry name" value="Pol/histidinol_Pase-like"/>
</dbReference>
<dbReference type="AlphaFoldDB" id="A0A024P7F2"/>
<name>A0A024P7F2_9BACI</name>
<dbReference type="RefSeq" id="WP_035509666.1">
    <property type="nucleotide sequence ID" value="NZ_CCDH010000001.1"/>
</dbReference>
<comment type="caution">
    <text evidence="10">The sequence shown here is derived from an EMBL/GenBank/DDBJ whole genome shotgun (WGS) entry which is preliminary data.</text>
</comment>
<dbReference type="Proteomes" id="UP000028868">
    <property type="component" value="Unassembled WGS sequence"/>
</dbReference>
<dbReference type="InterPro" id="IPR004013">
    <property type="entry name" value="PHP_dom"/>
</dbReference>
<dbReference type="NCBIfam" id="TIGR01856">
    <property type="entry name" value="hisJ_fam"/>
    <property type="match status" value="1"/>
</dbReference>
<dbReference type="EC" id="3.1.3.15" evidence="3 8"/>
<dbReference type="GO" id="GO:0000105">
    <property type="term" value="P:L-histidine biosynthetic process"/>
    <property type="evidence" value="ECO:0007669"/>
    <property type="project" value="UniProtKB-UniRule"/>
</dbReference>
<gene>
    <name evidence="10" type="primary">hisK_2</name>
    <name evidence="10" type="ORF">BN983_02962</name>
</gene>
<reference evidence="10 11" key="2">
    <citation type="submission" date="2014-05" db="EMBL/GenBank/DDBJ databases">
        <title>Draft genome sequence of Halobacillus karajensis HK-03.</title>
        <authorList>
            <person name="Khelaifia S."/>
            <person name="Croce O."/>
            <person name="Lagier J.C."/>
            <person name="Raoult D."/>
        </authorList>
    </citation>
    <scope>NUCLEOTIDE SEQUENCE [LARGE SCALE GENOMIC DNA]</scope>
    <source>
        <strain evidence="10 11">HD-03</strain>
    </source>
</reference>
<evidence type="ECO:0000256" key="8">
    <source>
        <dbReference type="RuleBase" id="RU366003"/>
    </source>
</evidence>
<dbReference type="PANTHER" id="PTHR21039:SF0">
    <property type="entry name" value="HISTIDINOL-PHOSPHATASE"/>
    <property type="match status" value="1"/>
</dbReference>
<dbReference type="EMBL" id="CCDI010000003">
    <property type="protein sequence ID" value="CDQ24668.1"/>
    <property type="molecule type" value="Genomic_DNA"/>
</dbReference>
<evidence type="ECO:0000256" key="3">
    <source>
        <dbReference type="ARBA" id="ARBA00013085"/>
    </source>
</evidence>
<dbReference type="Gene3D" id="3.20.20.140">
    <property type="entry name" value="Metal-dependent hydrolases"/>
    <property type="match status" value="1"/>
</dbReference>
<evidence type="ECO:0000256" key="4">
    <source>
        <dbReference type="ARBA" id="ARBA00022605"/>
    </source>
</evidence>
<keyword evidence="5 8" id="KW-0378">Hydrolase</keyword>
<comment type="similarity">
    <text evidence="2 8">Belongs to the PHP hydrolase family. HisK subfamily.</text>
</comment>
<proteinExistence type="inferred from homology"/>
<evidence type="ECO:0000313" key="11">
    <source>
        <dbReference type="Proteomes" id="UP000028868"/>
    </source>
</evidence>
<dbReference type="CDD" id="cd12110">
    <property type="entry name" value="PHP_HisPPase_Hisj_like"/>
    <property type="match status" value="1"/>
</dbReference>
<evidence type="ECO:0000259" key="9">
    <source>
        <dbReference type="Pfam" id="PF02811"/>
    </source>
</evidence>